<keyword evidence="1" id="KW-0472">Membrane</keyword>
<organism evidence="3 4">
    <name type="scientific">Blastopirellula marina DSM 3645</name>
    <dbReference type="NCBI Taxonomy" id="314230"/>
    <lineage>
        <taxon>Bacteria</taxon>
        <taxon>Pseudomonadati</taxon>
        <taxon>Planctomycetota</taxon>
        <taxon>Planctomycetia</taxon>
        <taxon>Pirellulales</taxon>
        <taxon>Pirellulaceae</taxon>
        <taxon>Blastopirellula</taxon>
    </lineage>
</organism>
<dbReference type="Pfam" id="PF04773">
    <property type="entry name" value="FecR"/>
    <property type="match status" value="1"/>
</dbReference>
<dbReference type="OrthoDB" id="292867at2"/>
<name>A3ZSG3_9BACT</name>
<evidence type="ECO:0000313" key="3">
    <source>
        <dbReference type="EMBL" id="EAQ80623.1"/>
    </source>
</evidence>
<dbReference type="PANTHER" id="PTHR30273:SF2">
    <property type="entry name" value="PROTEIN FECR"/>
    <property type="match status" value="1"/>
</dbReference>
<dbReference type="EMBL" id="AANZ01000008">
    <property type="protein sequence ID" value="EAQ80623.1"/>
    <property type="molecule type" value="Genomic_DNA"/>
</dbReference>
<dbReference type="InterPro" id="IPR012373">
    <property type="entry name" value="Ferrdict_sens_TM"/>
</dbReference>
<sequence>MSDQVPTELRLEFEQLIVQLFNENLTASEDARLMEIVESSPELRQLYVDQILSDTLLQWTYADCSEAAAELIPDFVFEEPVELAQRQTLVSANQEFRRWFGPVVSIAALLAIACCAVFLWPTGNKHPSTPDLVSGSPPPAVVAMLIDSEDAVWADSIGELKYGMSFREGERLALDSGLVRLAFECGAGVTLKGPAILELSSAWKAVLHRGKLAAVVPEDARGFTVLTPDMKIVDLGTKFGAEVDSTGQAKVQVYEGEVTVRSRKAPAAEEALLLSSKVRSHYSQSPADFTDIHLASVDSSDVVSLPSLEQLQLVRTGQYPPAIQSMPLSEALSRLGASATADRRPNFSRAWLAEDFSPFQHADSDQAGLHPWIVDGKFARVTVLDTPLHWQSISGDPYVIEMDGRDPAFPSLCNRLETRLPGRISQDFYFSFLGRYQGLDPNDFFALWFDNSLDVGVSHSAKPNAGIRFGDYFARIKLDHQDTRPVLGNDVRFFLVGRVRKSNQGKFNLLELWIDPDVKSIGPPDLQVSLPPDQGAESLSTLGFRMGKDTEPQDKLWIDRLLVDFSLQNVL</sequence>
<protein>
    <recommendedName>
        <fullName evidence="2">FecR protein domain-containing protein</fullName>
    </recommendedName>
</protein>
<dbReference type="GO" id="GO:0016989">
    <property type="term" value="F:sigma factor antagonist activity"/>
    <property type="evidence" value="ECO:0007669"/>
    <property type="project" value="TreeGrafter"/>
</dbReference>
<accession>A3ZSG3</accession>
<dbReference type="Gene3D" id="2.60.120.1440">
    <property type="match status" value="1"/>
</dbReference>
<dbReference type="eggNOG" id="COG3712">
    <property type="taxonomic scope" value="Bacteria"/>
</dbReference>
<dbReference type="HOGENOM" id="CLU_430137_0_0_0"/>
<dbReference type="RefSeq" id="WP_002650856.1">
    <property type="nucleotide sequence ID" value="NZ_CH672376.1"/>
</dbReference>
<dbReference type="Proteomes" id="UP000004358">
    <property type="component" value="Unassembled WGS sequence"/>
</dbReference>
<dbReference type="AlphaFoldDB" id="A3ZSG3"/>
<dbReference type="PANTHER" id="PTHR30273">
    <property type="entry name" value="PERIPLASMIC SIGNAL SENSOR AND SIGMA FACTOR ACTIVATOR FECR-RELATED"/>
    <property type="match status" value="1"/>
</dbReference>
<reference evidence="3 4" key="1">
    <citation type="submission" date="2006-02" db="EMBL/GenBank/DDBJ databases">
        <authorList>
            <person name="Amann R."/>
            <person name="Ferriera S."/>
            <person name="Johnson J."/>
            <person name="Kravitz S."/>
            <person name="Halpern A."/>
            <person name="Remington K."/>
            <person name="Beeson K."/>
            <person name="Tran B."/>
            <person name="Rogers Y.-H."/>
            <person name="Friedman R."/>
            <person name="Venter J.C."/>
        </authorList>
    </citation>
    <scope>NUCLEOTIDE SEQUENCE [LARGE SCALE GENOMIC DNA]</scope>
    <source>
        <strain evidence="3 4">DSM 3645</strain>
    </source>
</reference>
<evidence type="ECO:0000256" key="1">
    <source>
        <dbReference type="SAM" id="Phobius"/>
    </source>
</evidence>
<proteinExistence type="predicted"/>
<evidence type="ECO:0000259" key="2">
    <source>
        <dbReference type="Pfam" id="PF04773"/>
    </source>
</evidence>
<comment type="caution">
    <text evidence="3">The sequence shown here is derived from an EMBL/GenBank/DDBJ whole genome shotgun (WGS) entry which is preliminary data.</text>
</comment>
<feature type="domain" description="FecR protein" evidence="2">
    <location>
        <begin position="207"/>
        <end position="258"/>
    </location>
</feature>
<keyword evidence="1" id="KW-0812">Transmembrane</keyword>
<feature type="transmembrane region" description="Helical" evidence="1">
    <location>
        <begin position="99"/>
        <end position="120"/>
    </location>
</feature>
<keyword evidence="1" id="KW-1133">Transmembrane helix</keyword>
<dbReference type="InterPro" id="IPR006860">
    <property type="entry name" value="FecR"/>
</dbReference>
<evidence type="ECO:0000313" key="4">
    <source>
        <dbReference type="Proteomes" id="UP000004358"/>
    </source>
</evidence>
<gene>
    <name evidence="3" type="ORF">DSM3645_14795</name>
</gene>
<dbReference type="STRING" id="314230.DSM3645_14795"/>